<dbReference type="PROSITE" id="PS51318">
    <property type="entry name" value="TAT"/>
    <property type="match status" value="1"/>
</dbReference>
<evidence type="ECO:0000256" key="5">
    <source>
        <dbReference type="ARBA" id="ARBA00038978"/>
    </source>
</evidence>
<dbReference type="InterPro" id="IPR011707">
    <property type="entry name" value="Cu-oxidase-like_N"/>
</dbReference>
<evidence type="ECO:0000256" key="4">
    <source>
        <dbReference type="ARBA" id="ARBA00023002"/>
    </source>
</evidence>
<dbReference type="PANTHER" id="PTHR48267:SF1">
    <property type="entry name" value="BILIRUBIN OXIDASE"/>
    <property type="match status" value="1"/>
</dbReference>
<dbReference type="SUPFAM" id="SSF49503">
    <property type="entry name" value="Cupredoxins"/>
    <property type="match status" value="3"/>
</dbReference>
<protein>
    <recommendedName>
        <fullName evidence="6">Multicopper oxidase CueO</fullName>
        <ecNumber evidence="5">1.16.3.4</ecNumber>
    </recommendedName>
    <alternativeName>
        <fullName evidence="7">Copper efflux oxidase</fullName>
    </alternativeName>
    <alternativeName>
        <fullName evidence="8">Cuprous oxidase</fullName>
    </alternativeName>
</protein>
<evidence type="ECO:0000256" key="7">
    <source>
        <dbReference type="ARBA" id="ARBA00042896"/>
    </source>
</evidence>
<dbReference type="InterPro" id="IPR011706">
    <property type="entry name" value="Cu-oxidase_C"/>
</dbReference>
<dbReference type="Pfam" id="PF07732">
    <property type="entry name" value="Cu-oxidase_3"/>
    <property type="match status" value="1"/>
</dbReference>
<proteinExistence type="predicted"/>
<dbReference type="InterPro" id="IPR008972">
    <property type="entry name" value="Cupredoxin"/>
</dbReference>
<dbReference type="InterPro" id="IPR002355">
    <property type="entry name" value="Cu_oxidase_Cu_BS"/>
</dbReference>
<dbReference type="CDD" id="cd13890">
    <property type="entry name" value="CuRO_3_CueO_FtsP"/>
    <property type="match status" value="1"/>
</dbReference>
<dbReference type="GO" id="GO:0016491">
    <property type="term" value="F:oxidoreductase activity"/>
    <property type="evidence" value="ECO:0007669"/>
    <property type="project" value="UniProtKB-KW"/>
</dbReference>
<comment type="catalytic activity">
    <reaction evidence="9">
        <text>4 Cu(+) + O2 + 4 H(+) = 4 Cu(2+) + 2 H2O</text>
        <dbReference type="Rhea" id="RHEA:30083"/>
        <dbReference type="ChEBI" id="CHEBI:15377"/>
        <dbReference type="ChEBI" id="CHEBI:15378"/>
        <dbReference type="ChEBI" id="CHEBI:15379"/>
        <dbReference type="ChEBI" id="CHEBI:29036"/>
        <dbReference type="ChEBI" id="CHEBI:49552"/>
        <dbReference type="EC" id="1.16.3.4"/>
    </reaction>
    <physiologicalReaction direction="left-to-right" evidence="9">
        <dbReference type="Rhea" id="RHEA:30084"/>
    </physiologicalReaction>
</comment>
<dbReference type="InterPro" id="IPR019546">
    <property type="entry name" value="TAT_signal_bac_arc"/>
</dbReference>
<sequence length="539" mass="59614">MQRRDFLKLASALGCASALPWWNIALAAERPTLPIPTLLHPDHTGVIKLNVQQGQILWRSKPTHTWGYNGNILGPTLRAKQGQRLTIHVNNQLLETTTVHWHGLEIPGTSDGGPQATIAKGKQWQTQFTIEQNAATCWYHPHTHGRTGHQVAMGLAGLFILDDEESQRLPLPNHWGIDDIPIVLQDKRLNSNDQLDYQLDVLSASVGWFGDMMLTNGVEYPSHTAPRGWLRLRLLNGCNARSLNVAASDGRELYVIGSDGGLLAEPVALTKLELLPGERFEVMVDLRDGKAFDLVSHPIQQMGMTFAPFDALLPLLRIQPSLMGGHTALPDRLASLPALPNLKGLTTRMLTLSMDPELDRQGMQALMARSGSSSMPGMSMPENGSDNMADMDMSGMDHNSMDMGESDTQHSTAAAMSDDQKTFDLYSGNKINGKAFTMGSPMFEVKQGQTERWVISGEGDMMLHPFHIHGTRFRILQENGKSVAPHRAGWKDIVRVEGGRSEVLVQFDHLAPKDRAYMAHCHLLEHEDTGMMLSFTVKP</sequence>
<organism evidence="10 11">
    <name type="scientific">Aeromonas veronii</name>
    <dbReference type="NCBI Taxonomy" id="654"/>
    <lineage>
        <taxon>Bacteria</taxon>
        <taxon>Pseudomonadati</taxon>
        <taxon>Pseudomonadota</taxon>
        <taxon>Gammaproteobacteria</taxon>
        <taxon>Aeromonadales</taxon>
        <taxon>Aeromonadaceae</taxon>
        <taxon>Aeromonas</taxon>
    </lineage>
</organism>
<dbReference type="NCBIfam" id="NF008205">
    <property type="entry name" value="PRK10965.1"/>
    <property type="match status" value="1"/>
</dbReference>
<evidence type="ECO:0000256" key="8">
    <source>
        <dbReference type="ARBA" id="ARBA00043090"/>
    </source>
</evidence>
<name>A0A6S5Z0I5_AERVE</name>
<dbReference type="InterPro" id="IPR045087">
    <property type="entry name" value="Cu-oxidase_fam"/>
</dbReference>
<evidence type="ECO:0000256" key="3">
    <source>
        <dbReference type="ARBA" id="ARBA00022729"/>
    </source>
</evidence>
<evidence type="ECO:0000313" key="11">
    <source>
        <dbReference type="Proteomes" id="UP000515442"/>
    </source>
</evidence>
<evidence type="ECO:0000256" key="9">
    <source>
        <dbReference type="ARBA" id="ARBA00048092"/>
    </source>
</evidence>
<dbReference type="EC" id="1.16.3.4" evidence="5"/>
<dbReference type="GO" id="GO:0005507">
    <property type="term" value="F:copper ion binding"/>
    <property type="evidence" value="ECO:0007669"/>
    <property type="project" value="InterPro"/>
</dbReference>
<accession>A0A6S5Z0I5</accession>
<keyword evidence="2" id="KW-0479">Metal-binding</keyword>
<evidence type="ECO:0000256" key="6">
    <source>
        <dbReference type="ARBA" id="ARBA00041027"/>
    </source>
</evidence>
<dbReference type="AlphaFoldDB" id="A0A6S5Z0I5"/>
<dbReference type="Pfam" id="PF07731">
    <property type="entry name" value="Cu-oxidase_2"/>
    <property type="match status" value="1"/>
</dbReference>
<comment type="subunit">
    <text evidence="1">Monomer.</text>
</comment>
<keyword evidence="4" id="KW-0560">Oxidoreductase</keyword>
<dbReference type="PROSITE" id="PS00080">
    <property type="entry name" value="MULTICOPPER_OXIDASE2"/>
    <property type="match status" value="1"/>
</dbReference>
<dbReference type="InterPro" id="IPR006311">
    <property type="entry name" value="TAT_signal"/>
</dbReference>
<gene>
    <name evidence="10" type="ORF">WP3W19E03_28990</name>
</gene>
<dbReference type="CDD" id="cd13867">
    <property type="entry name" value="CuRO_2_CueO_FtsP"/>
    <property type="match status" value="1"/>
</dbReference>
<dbReference type="RefSeq" id="WP_182937830.1">
    <property type="nucleotide sequence ID" value="NZ_AP022038.1"/>
</dbReference>
<keyword evidence="3" id="KW-0732">Signal</keyword>
<evidence type="ECO:0000313" key="10">
    <source>
        <dbReference type="EMBL" id="BBR40374.1"/>
    </source>
</evidence>
<dbReference type="NCBIfam" id="TIGR01409">
    <property type="entry name" value="TAT_signal_seq"/>
    <property type="match status" value="1"/>
</dbReference>
<dbReference type="PANTHER" id="PTHR48267">
    <property type="entry name" value="CUPREDOXIN SUPERFAMILY PROTEIN"/>
    <property type="match status" value="1"/>
</dbReference>
<reference evidence="10 11" key="1">
    <citation type="submission" date="2019-12" db="EMBL/GenBank/DDBJ databases">
        <title>complete genome sequences of Aeromonas veronii str. WP3-W19-ESBL-03 isolated from wastewater treatment plant effluent.</title>
        <authorList>
            <person name="Sekizuka T."/>
            <person name="Itokawa K."/>
            <person name="Yatsu K."/>
            <person name="Inamine Y."/>
            <person name="Kuroda M."/>
        </authorList>
    </citation>
    <scope>NUCLEOTIDE SEQUENCE [LARGE SCALE GENOMIC DNA]</scope>
    <source>
        <strain evidence="10 11">WP3-W19-ESBL-03</strain>
    </source>
</reference>
<evidence type="ECO:0000256" key="1">
    <source>
        <dbReference type="ARBA" id="ARBA00011245"/>
    </source>
</evidence>
<dbReference type="EMBL" id="AP022038">
    <property type="protein sequence ID" value="BBR40374.1"/>
    <property type="molecule type" value="Genomic_DNA"/>
</dbReference>
<dbReference type="CDD" id="cd04232">
    <property type="entry name" value="CuRO_1_CueO_FtsP"/>
    <property type="match status" value="1"/>
</dbReference>
<dbReference type="Proteomes" id="UP000515442">
    <property type="component" value="Chromosome"/>
</dbReference>
<evidence type="ECO:0000256" key="2">
    <source>
        <dbReference type="ARBA" id="ARBA00022723"/>
    </source>
</evidence>
<dbReference type="Gene3D" id="2.60.40.420">
    <property type="entry name" value="Cupredoxins - blue copper proteins"/>
    <property type="match status" value="3"/>
</dbReference>